<dbReference type="Gene3D" id="3.30.40.10">
    <property type="entry name" value="Zinc/RING finger domain, C3HC4 (zinc finger)"/>
    <property type="match status" value="1"/>
</dbReference>
<keyword evidence="3 6" id="KW-0863">Zinc-finger</keyword>
<feature type="domain" description="RING-type" evidence="8">
    <location>
        <begin position="215"/>
        <end position="254"/>
    </location>
</feature>
<evidence type="ECO:0000259" key="10">
    <source>
        <dbReference type="PROSITE" id="PS51282"/>
    </source>
</evidence>
<dbReference type="InterPro" id="IPR033489">
    <property type="entry name" value="RBBP6"/>
</dbReference>
<feature type="compositionally biased region" description="Polar residues" evidence="7">
    <location>
        <begin position="606"/>
        <end position="616"/>
    </location>
</feature>
<accession>A0A0K9PJX0</accession>
<dbReference type="EMBL" id="LFYR01000777">
    <property type="protein sequence ID" value="KMZ69353.1"/>
    <property type="molecule type" value="Genomic_DNA"/>
</dbReference>
<evidence type="ECO:0000313" key="11">
    <source>
        <dbReference type="EMBL" id="KMZ69353.1"/>
    </source>
</evidence>
<organism evidence="11 12">
    <name type="scientific">Zostera marina</name>
    <name type="common">Eelgrass</name>
    <dbReference type="NCBI Taxonomy" id="29655"/>
    <lineage>
        <taxon>Eukaryota</taxon>
        <taxon>Viridiplantae</taxon>
        <taxon>Streptophyta</taxon>
        <taxon>Embryophyta</taxon>
        <taxon>Tracheophyta</taxon>
        <taxon>Spermatophyta</taxon>
        <taxon>Magnoliopsida</taxon>
        <taxon>Liliopsida</taxon>
        <taxon>Zosteraceae</taxon>
        <taxon>Zostera</taxon>
    </lineage>
</organism>
<evidence type="ECO:0000256" key="6">
    <source>
        <dbReference type="PROSITE-ProRule" id="PRU00047"/>
    </source>
</evidence>
<dbReference type="InterPro" id="IPR014891">
    <property type="entry name" value="DWNN_domain"/>
</dbReference>
<dbReference type="Pfam" id="PF13923">
    <property type="entry name" value="zf-C3HC4_2"/>
    <property type="match status" value="1"/>
</dbReference>
<dbReference type="OrthoDB" id="106784at2759"/>
<dbReference type="STRING" id="29655.A0A0K9PJX0"/>
<protein>
    <recommendedName>
        <fullName evidence="13">E3 ubiquitin-protein ligase RBBP6</fullName>
    </recommendedName>
</protein>
<evidence type="ECO:0000313" key="12">
    <source>
        <dbReference type="Proteomes" id="UP000036987"/>
    </source>
</evidence>
<dbReference type="PROSITE" id="PS51282">
    <property type="entry name" value="DWNN"/>
    <property type="match status" value="1"/>
</dbReference>
<dbReference type="GO" id="GO:0005634">
    <property type="term" value="C:nucleus"/>
    <property type="evidence" value="ECO:0000318"/>
    <property type="project" value="GO_Central"/>
</dbReference>
<comment type="caution">
    <text evidence="11">The sequence shown here is derived from an EMBL/GenBank/DDBJ whole genome shotgun (WGS) entry which is preliminary data.</text>
</comment>
<dbReference type="GO" id="GO:0061630">
    <property type="term" value="F:ubiquitin protein ligase activity"/>
    <property type="evidence" value="ECO:0000318"/>
    <property type="project" value="GO_Central"/>
</dbReference>
<dbReference type="GO" id="GO:0016567">
    <property type="term" value="P:protein ubiquitination"/>
    <property type="evidence" value="ECO:0000318"/>
    <property type="project" value="GO_Central"/>
</dbReference>
<evidence type="ECO:0008006" key="13">
    <source>
        <dbReference type="Google" id="ProtNLM"/>
    </source>
</evidence>
<dbReference type="SMART" id="SM01180">
    <property type="entry name" value="DWNN"/>
    <property type="match status" value="1"/>
</dbReference>
<dbReference type="CDD" id="cd16620">
    <property type="entry name" value="vRING-HC-C4C4_RBBP6"/>
    <property type="match status" value="1"/>
</dbReference>
<keyword evidence="12" id="KW-1185">Reference proteome</keyword>
<feature type="region of interest" description="Disordered" evidence="7">
    <location>
        <begin position="596"/>
        <end position="616"/>
    </location>
</feature>
<keyword evidence="2" id="KW-0479">Metal-binding</keyword>
<dbReference type="Gene3D" id="3.10.20.90">
    <property type="entry name" value="Phosphatidylinositol 3-kinase Catalytic Subunit, Chain A, domain 1"/>
    <property type="match status" value="1"/>
</dbReference>
<dbReference type="PROSITE" id="PS50158">
    <property type="entry name" value="ZF_CCHC"/>
    <property type="match status" value="1"/>
</dbReference>
<dbReference type="AlphaFoldDB" id="A0A0K9PJX0"/>
<comment type="subcellular location">
    <subcellularLocation>
        <location evidence="1">Nucleus</location>
    </subcellularLocation>
</comment>
<dbReference type="PROSITE" id="PS50089">
    <property type="entry name" value="ZF_RING_2"/>
    <property type="match status" value="1"/>
</dbReference>
<dbReference type="SUPFAM" id="SSF57850">
    <property type="entry name" value="RING/U-box"/>
    <property type="match status" value="1"/>
</dbReference>
<dbReference type="Pfam" id="PF08783">
    <property type="entry name" value="DWNN"/>
    <property type="match status" value="1"/>
</dbReference>
<dbReference type="Proteomes" id="UP000036987">
    <property type="component" value="Unassembled WGS sequence"/>
</dbReference>
<evidence type="ECO:0000256" key="7">
    <source>
        <dbReference type="SAM" id="MobiDB-lite"/>
    </source>
</evidence>
<dbReference type="GO" id="GO:0003676">
    <property type="term" value="F:nucleic acid binding"/>
    <property type="evidence" value="ECO:0007669"/>
    <property type="project" value="InterPro"/>
</dbReference>
<feature type="compositionally biased region" description="Basic and acidic residues" evidence="7">
    <location>
        <begin position="682"/>
        <end position="697"/>
    </location>
</feature>
<evidence type="ECO:0000256" key="5">
    <source>
        <dbReference type="ARBA" id="ARBA00023242"/>
    </source>
</evidence>
<dbReference type="OMA" id="VNANARE"/>
<dbReference type="PANTHER" id="PTHR15439:SF11">
    <property type="entry name" value="E3 UBIQUITIN LIGASE PQT3-LIKE ISOFORM X1"/>
    <property type="match status" value="1"/>
</dbReference>
<evidence type="ECO:0000259" key="9">
    <source>
        <dbReference type="PROSITE" id="PS50158"/>
    </source>
</evidence>
<dbReference type="PANTHER" id="PTHR15439">
    <property type="entry name" value="RETINOBLASTOMA-BINDING PROTEIN 6"/>
    <property type="match status" value="1"/>
</dbReference>
<gene>
    <name evidence="11" type="ORF">ZOSMA_216G00230</name>
</gene>
<reference evidence="12" key="1">
    <citation type="journal article" date="2016" name="Nature">
        <title>The genome of the seagrass Zostera marina reveals angiosperm adaptation to the sea.</title>
        <authorList>
            <person name="Olsen J.L."/>
            <person name="Rouze P."/>
            <person name="Verhelst B."/>
            <person name="Lin Y.-C."/>
            <person name="Bayer T."/>
            <person name="Collen J."/>
            <person name="Dattolo E."/>
            <person name="De Paoli E."/>
            <person name="Dittami S."/>
            <person name="Maumus F."/>
            <person name="Michel G."/>
            <person name="Kersting A."/>
            <person name="Lauritano C."/>
            <person name="Lohaus R."/>
            <person name="Toepel M."/>
            <person name="Tonon T."/>
            <person name="Vanneste K."/>
            <person name="Amirebrahimi M."/>
            <person name="Brakel J."/>
            <person name="Bostroem C."/>
            <person name="Chovatia M."/>
            <person name="Grimwood J."/>
            <person name="Jenkins J.W."/>
            <person name="Jueterbock A."/>
            <person name="Mraz A."/>
            <person name="Stam W.T."/>
            <person name="Tice H."/>
            <person name="Bornberg-Bauer E."/>
            <person name="Green P.J."/>
            <person name="Pearson G.A."/>
            <person name="Procaccini G."/>
            <person name="Duarte C.M."/>
            <person name="Schmutz J."/>
            <person name="Reusch T.B.H."/>
            <person name="Van de Peer Y."/>
        </authorList>
    </citation>
    <scope>NUCLEOTIDE SEQUENCE [LARGE SCALE GENOMIC DNA]</scope>
    <source>
        <strain evidence="12">cv. Finnish</strain>
    </source>
</reference>
<keyword evidence="4" id="KW-0862">Zinc</keyword>
<evidence type="ECO:0000256" key="2">
    <source>
        <dbReference type="ARBA" id="ARBA00022723"/>
    </source>
</evidence>
<name>A0A0K9PJX0_ZOSMR</name>
<dbReference type="GO" id="GO:0008270">
    <property type="term" value="F:zinc ion binding"/>
    <property type="evidence" value="ECO:0007669"/>
    <property type="project" value="UniProtKB-KW"/>
</dbReference>
<feature type="region of interest" description="Disordered" evidence="7">
    <location>
        <begin position="671"/>
        <end position="712"/>
    </location>
</feature>
<dbReference type="GO" id="GO:0006511">
    <property type="term" value="P:ubiquitin-dependent protein catabolic process"/>
    <property type="evidence" value="ECO:0000318"/>
    <property type="project" value="GO_Central"/>
</dbReference>
<proteinExistence type="predicted"/>
<evidence type="ECO:0000256" key="3">
    <source>
        <dbReference type="ARBA" id="ARBA00022771"/>
    </source>
</evidence>
<dbReference type="InterPro" id="IPR001878">
    <property type="entry name" value="Znf_CCHC"/>
</dbReference>
<keyword evidence="5" id="KW-0539">Nucleus</keyword>
<evidence type="ECO:0000256" key="1">
    <source>
        <dbReference type="ARBA" id="ARBA00004123"/>
    </source>
</evidence>
<feature type="domain" description="DWNN" evidence="10">
    <location>
        <begin position="3"/>
        <end position="77"/>
    </location>
</feature>
<evidence type="ECO:0000256" key="4">
    <source>
        <dbReference type="ARBA" id="ARBA00022833"/>
    </source>
</evidence>
<dbReference type="InterPro" id="IPR001841">
    <property type="entry name" value="Znf_RING"/>
</dbReference>
<feature type="compositionally biased region" description="Basic and acidic residues" evidence="7">
    <location>
        <begin position="596"/>
        <end position="605"/>
    </location>
</feature>
<dbReference type="SMART" id="SM00184">
    <property type="entry name" value="RING"/>
    <property type="match status" value="1"/>
</dbReference>
<evidence type="ECO:0000259" key="8">
    <source>
        <dbReference type="PROSITE" id="PS50089"/>
    </source>
</evidence>
<dbReference type="InterPro" id="IPR013083">
    <property type="entry name" value="Znf_RING/FYVE/PHD"/>
</dbReference>
<dbReference type="InterPro" id="IPR017907">
    <property type="entry name" value="Znf_RING_CS"/>
</dbReference>
<dbReference type="PROSITE" id="PS00518">
    <property type="entry name" value="ZF_RING_1"/>
    <property type="match status" value="1"/>
</dbReference>
<sequence length="736" mass="84402">MPVRFKFRSSVGFDSIEIGDRPFISIGDLRNQIVMKKKLKTCQGFNLVISDSETGAEYMCDDYLLSNGSSVVIKRVPDLSVSRVVQVASGNSAVNHLTALVPSPSHNVNTIDFDDFGNDIYPAINLSTSSSDGDVESPNLSLHGVDDLLRSQKRIRSNTGEYFPRDNVGDNCNNIYENMNERKKTSKDEEKWMDTNYDECSPTEFNLDLPVEFKCPLCNTIFKQAVMIPCCQHSFCYECICSVLFEKSKCPKCSSAKFGISDLLPNLTLRQTVEYLPNFHVLKSNLEKINSKDIPDEESGIHMKDVSYGVSIKKHKSLVLDSSIATKKGSNIVMDESNKELLMKPKSVSATSDTHAHHMKSDKFANVSPSGMKEEHTQYKNSTRKDLKHVDDAQCQQYKPENIYQVDKANVITKKSKEFLANTTDFGGSMMPATRYREGARKCYMCGSLEHLIRDCPIASKSHSMFQGGDPIFFESIPCYEQYYWNNTSFSQTMPYKGIYDASGMMSAVVPLTPFAHPSYMTPIYSGFSQPWVPVIPFSQIRASGLEYLSSHTTHTELLEAQDRQWNNTLPKECIESGRTLHVNANAREKYHYIDSQKRSCDHGEQSNTKTNTSRSFCSSDSLRMYDERAKCSDRPCYHRSEISTRREFSENIRHAKENYHFSRRKAIKRDLSDGFNKTRQQKYEHKINPEKHHDQQSNHLKTQKYMDFRSMHSRDTNRDFYRDDCDKMKRRRREN</sequence>
<feature type="domain" description="CCHC-type" evidence="9">
    <location>
        <begin position="441"/>
        <end position="457"/>
    </location>
</feature>
<dbReference type="GO" id="GO:0006397">
    <property type="term" value="P:mRNA processing"/>
    <property type="evidence" value="ECO:0007669"/>
    <property type="project" value="InterPro"/>
</dbReference>